<comment type="subunit">
    <text evidence="3 13">Homotetramer.</text>
</comment>
<evidence type="ECO:0000256" key="16">
    <source>
        <dbReference type="PIRSR" id="PIRSR000130-3"/>
    </source>
</evidence>
<protein>
    <recommendedName>
        <fullName evidence="13 20">Inosine-5'-monophosphate dehydrogenase</fullName>
        <shortName evidence="13">IMP dehydrogenase</shortName>
        <shortName evidence="13">IMPD</shortName>
        <shortName evidence="13">IMPDH</shortName>
        <ecNumber evidence="13 20">1.1.1.205</ecNumber>
    </recommendedName>
</protein>
<evidence type="ECO:0000256" key="19">
    <source>
        <dbReference type="RuleBase" id="RU003927"/>
    </source>
</evidence>
<feature type="domain" description="CBS" evidence="21">
    <location>
        <begin position="184"/>
        <end position="241"/>
    </location>
</feature>
<comment type="catalytic activity">
    <reaction evidence="12 13 20">
        <text>IMP + NAD(+) + H2O = XMP + NADH + H(+)</text>
        <dbReference type="Rhea" id="RHEA:11708"/>
        <dbReference type="ChEBI" id="CHEBI:15377"/>
        <dbReference type="ChEBI" id="CHEBI:15378"/>
        <dbReference type="ChEBI" id="CHEBI:57464"/>
        <dbReference type="ChEBI" id="CHEBI:57540"/>
        <dbReference type="ChEBI" id="CHEBI:57945"/>
        <dbReference type="ChEBI" id="CHEBI:58053"/>
        <dbReference type="EC" id="1.1.1.205"/>
    </reaction>
</comment>
<dbReference type="InterPro" id="IPR013785">
    <property type="entry name" value="Aldolase_TIM"/>
</dbReference>
<dbReference type="PANTHER" id="PTHR11911">
    <property type="entry name" value="INOSINE-5-MONOPHOSPHATE DEHYDROGENASE RELATED"/>
    <property type="match status" value="1"/>
</dbReference>
<name>A0A9X7WEN1_9MYCO</name>
<sequence length="527" mass="54329">MSVGDANPLTVSYAMGPQDDAVYAGGAFGGQSPKIAMLGLTFDDVLLLPAASDVVPATADTASRLTRNIALKVPLVSSAMDTVTEARMAIAMARAGGMGVLHRNLPVTEQAGQVETVKRSEAGMVTDPVTCTPENTLAEVDALCARFRISGLPVVDKNGSLVGIITNRDMRFEVDQNKPVAEVMTKAPLITAQEGVSADAALGLLRRHKIEKLPIVDGHGKLTGLITVKDFVKTEQHPLATKDSDGRLLVGAAVGVGDDAWVRAMTLVDAGVDVLIVDTAHAHNRGVLDMVGKLKAEVGERVDVVGGNVATRSGAAALVEAGADAVKVGVGPGSICTTRVVAGVGAPQITAIMEAVAVCQPAGVPVIADGGLQYSGDIAKALAAGASTTMLGSLLAGTAESPGELIFVNGKQFKSYRGMGSLGAMAGRGSGGAGKSYSKDRYFQDDALSEDKLVPEGIEGRVPFRGPLSTVIHQLTGGLRAAMGYTGSATIEALQQAQFVRITAAGLKESHPHDITMTVEAPNYYVR</sequence>
<accession>A0A9X7WEN1</accession>
<gene>
    <name evidence="13 22" type="primary">guaB</name>
    <name evidence="22" type="ORF">K3U94_18160</name>
</gene>
<keyword evidence="11 18" id="KW-0129">CBS domain</keyword>
<evidence type="ECO:0000256" key="14">
    <source>
        <dbReference type="PIRSR" id="PIRSR000130-1"/>
    </source>
</evidence>
<evidence type="ECO:0000256" key="10">
    <source>
        <dbReference type="ARBA" id="ARBA00023027"/>
    </source>
</evidence>
<dbReference type="HAMAP" id="MF_01964">
    <property type="entry name" value="IMPDH"/>
    <property type="match status" value="1"/>
</dbReference>
<evidence type="ECO:0000256" key="8">
    <source>
        <dbReference type="ARBA" id="ARBA00022958"/>
    </source>
</evidence>
<comment type="similarity">
    <text evidence="2 13 19">Belongs to the IMPDH/GMPR family.</text>
</comment>
<comment type="function">
    <text evidence="13">Catalyzes the conversion of inosine 5'-phosphate (IMP) to xanthosine 5'-phosphate (XMP), the first committed and rate-limiting step in the de novo synthesis of guanine nucleotides, and therefore plays an important role in the regulation of cell growth.</text>
</comment>
<feature type="binding site" evidence="13 15">
    <location>
        <begin position="392"/>
        <end position="393"/>
    </location>
    <ligand>
        <name>IMP</name>
        <dbReference type="ChEBI" id="CHEBI:58053"/>
    </ligand>
</feature>
<keyword evidence="5" id="KW-0677">Repeat</keyword>
<dbReference type="SUPFAM" id="SSF51412">
    <property type="entry name" value="Inosine monophosphate dehydrogenase (IMPDH)"/>
    <property type="match status" value="1"/>
</dbReference>
<feature type="binding site" description="in other chain" evidence="13 17">
    <location>
        <position position="336"/>
    </location>
    <ligand>
        <name>K(+)</name>
        <dbReference type="ChEBI" id="CHEBI:29103"/>
        <note>ligand shared between two tetrameric partners</note>
    </ligand>
</feature>
<dbReference type="InterPro" id="IPR005990">
    <property type="entry name" value="IMP_DH"/>
</dbReference>
<feature type="binding site" evidence="13 15">
    <location>
        <position position="334"/>
    </location>
    <ligand>
        <name>IMP</name>
        <dbReference type="ChEBI" id="CHEBI:58053"/>
    </ligand>
</feature>
<proteinExistence type="inferred from homology"/>
<evidence type="ECO:0000256" key="13">
    <source>
        <dbReference type="HAMAP-Rule" id="MF_01964"/>
    </source>
</evidence>
<feature type="binding site" description="in other chain" evidence="13 17">
    <location>
        <position position="333"/>
    </location>
    <ligand>
        <name>K(+)</name>
        <dbReference type="ChEBI" id="CHEBI:29103"/>
        <note>ligand shared between two tetrameric partners</note>
    </ligand>
</feature>
<feature type="domain" description="CBS" evidence="21">
    <location>
        <begin position="124"/>
        <end position="180"/>
    </location>
</feature>
<feature type="binding site" evidence="13">
    <location>
        <position position="509"/>
    </location>
    <ligand>
        <name>K(+)</name>
        <dbReference type="ChEBI" id="CHEBI:29103"/>
        <note>ligand shared between two tetrameric partners</note>
    </ligand>
</feature>
<keyword evidence="7 13" id="KW-0658">Purine biosynthesis</keyword>
<dbReference type="AlphaFoldDB" id="A0A9X7WEN1"/>
<evidence type="ECO:0000256" key="17">
    <source>
        <dbReference type="PIRSR" id="PIRSR000130-4"/>
    </source>
</evidence>
<keyword evidence="10 13" id="KW-0520">NAD</keyword>
<dbReference type="PROSITE" id="PS51371">
    <property type="entry name" value="CBS"/>
    <property type="match status" value="2"/>
</dbReference>
<evidence type="ECO:0000256" key="15">
    <source>
        <dbReference type="PIRSR" id="PIRSR000130-2"/>
    </source>
</evidence>
<dbReference type="InterPro" id="IPR015875">
    <property type="entry name" value="IMP_DH/GMP_Rdtase_CS"/>
</dbReference>
<comment type="caution">
    <text evidence="13">Lacks conserved residue(s) required for the propagation of feature annotation.</text>
</comment>
<evidence type="ECO:0000313" key="23">
    <source>
        <dbReference type="Proteomes" id="UP000825008"/>
    </source>
</evidence>
<evidence type="ECO:0000256" key="3">
    <source>
        <dbReference type="ARBA" id="ARBA00011881"/>
    </source>
</evidence>
<dbReference type="Gene3D" id="3.20.20.70">
    <property type="entry name" value="Aldolase class I"/>
    <property type="match status" value="1"/>
</dbReference>
<organism evidence="22 23">
    <name type="scientific">Mycolicibacter heraklionensis</name>
    <dbReference type="NCBI Taxonomy" id="512402"/>
    <lineage>
        <taxon>Bacteria</taxon>
        <taxon>Bacillati</taxon>
        <taxon>Actinomycetota</taxon>
        <taxon>Actinomycetes</taxon>
        <taxon>Mycobacteriales</taxon>
        <taxon>Mycobacteriaceae</taxon>
        <taxon>Mycolicibacter</taxon>
    </lineage>
</organism>
<evidence type="ECO:0000256" key="11">
    <source>
        <dbReference type="ARBA" id="ARBA00023122"/>
    </source>
</evidence>
<evidence type="ECO:0000256" key="1">
    <source>
        <dbReference type="ARBA" id="ARBA00001958"/>
    </source>
</evidence>
<evidence type="ECO:0000256" key="5">
    <source>
        <dbReference type="ARBA" id="ARBA00022737"/>
    </source>
</evidence>
<evidence type="ECO:0000256" key="9">
    <source>
        <dbReference type="ARBA" id="ARBA00023002"/>
    </source>
</evidence>
<feature type="binding site" evidence="13">
    <location>
        <position position="278"/>
    </location>
    <ligand>
        <name>NAD(+)</name>
        <dbReference type="ChEBI" id="CHEBI:57540"/>
    </ligand>
</feature>
<keyword evidence="9 13" id="KW-0560">Oxidoreductase</keyword>
<dbReference type="EC" id="1.1.1.205" evidence="13 20"/>
<comment type="cofactor">
    <cofactor evidence="1 13">
        <name>K(+)</name>
        <dbReference type="ChEBI" id="CHEBI:29103"/>
    </cofactor>
</comment>
<dbReference type="CDD" id="cd00381">
    <property type="entry name" value="IMPDH"/>
    <property type="match status" value="1"/>
</dbReference>
<dbReference type="CDD" id="cd04601">
    <property type="entry name" value="CBS_pair_IMPDH"/>
    <property type="match status" value="1"/>
</dbReference>
<feature type="binding site" evidence="13">
    <location>
        <position position="511"/>
    </location>
    <ligand>
        <name>K(+)</name>
        <dbReference type="ChEBI" id="CHEBI:29103"/>
        <note>ligand shared between two tetrameric partners</note>
    </ligand>
</feature>
<dbReference type="GO" id="GO:0006177">
    <property type="term" value="P:GMP biosynthetic process"/>
    <property type="evidence" value="ECO:0007669"/>
    <property type="project" value="UniProtKB-UniRule"/>
</dbReference>
<dbReference type="InterPro" id="IPR001093">
    <property type="entry name" value="IMP_DH_GMPRt"/>
</dbReference>
<evidence type="ECO:0000256" key="6">
    <source>
        <dbReference type="ARBA" id="ARBA00022749"/>
    </source>
</evidence>
<evidence type="ECO:0000256" key="18">
    <source>
        <dbReference type="PROSITE-ProRule" id="PRU00703"/>
    </source>
</evidence>
<dbReference type="PIRSF" id="PIRSF000130">
    <property type="entry name" value="IMPDH"/>
    <property type="match status" value="1"/>
</dbReference>
<feature type="binding site" evidence="13 15">
    <location>
        <begin position="369"/>
        <end position="371"/>
    </location>
    <ligand>
        <name>IMP</name>
        <dbReference type="ChEBI" id="CHEBI:58053"/>
    </ligand>
</feature>
<feature type="binding site" evidence="13 15">
    <location>
        <begin position="416"/>
        <end position="420"/>
    </location>
    <ligand>
        <name>IMP</name>
        <dbReference type="ChEBI" id="CHEBI:58053"/>
    </ligand>
</feature>
<dbReference type="GO" id="GO:0006183">
    <property type="term" value="P:GTP biosynthetic process"/>
    <property type="evidence" value="ECO:0007669"/>
    <property type="project" value="TreeGrafter"/>
</dbReference>
<dbReference type="SMART" id="SM00116">
    <property type="entry name" value="CBS"/>
    <property type="match status" value="2"/>
</dbReference>
<reference evidence="22" key="1">
    <citation type="submission" date="2021-08" db="EMBL/GenBank/DDBJ databases">
        <title>Whole genome sequencing of non-tuberculosis mycobacteria type-strains.</title>
        <authorList>
            <person name="Igarashi Y."/>
            <person name="Osugi A."/>
            <person name="Mitarai S."/>
        </authorList>
    </citation>
    <scope>NUCLEOTIDE SEQUENCE</scope>
    <source>
        <strain evidence="22">JCM 30995</strain>
    </source>
</reference>
<evidence type="ECO:0000256" key="2">
    <source>
        <dbReference type="ARBA" id="ARBA00005502"/>
    </source>
</evidence>
<feature type="binding site" evidence="13 16">
    <location>
        <begin position="329"/>
        <end position="331"/>
    </location>
    <ligand>
        <name>NAD(+)</name>
        <dbReference type="ChEBI" id="CHEBI:57540"/>
    </ligand>
</feature>
<feature type="binding site" evidence="13">
    <location>
        <position position="510"/>
    </location>
    <ligand>
        <name>K(+)</name>
        <dbReference type="ChEBI" id="CHEBI:29103"/>
        <note>ligand shared between two tetrameric partners</note>
    </ligand>
</feature>
<evidence type="ECO:0000256" key="4">
    <source>
        <dbReference type="ARBA" id="ARBA00022723"/>
    </source>
</evidence>
<dbReference type="GO" id="GO:0000166">
    <property type="term" value="F:nucleotide binding"/>
    <property type="evidence" value="ECO:0007669"/>
    <property type="project" value="UniProtKB-UniRule"/>
</dbReference>
<dbReference type="Pfam" id="PF00571">
    <property type="entry name" value="CBS"/>
    <property type="match status" value="2"/>
</dbReference>
<dbReference type="Proteomes" id="UP000825008">
    <property type="component" value="Chromosome"/>
</dbReference>
<dbReference type="PROSITE" id="PS00487">
    <property type="entry name" value="IMP_DH_GMP_RED"/>
    <property type="match status" value="1"/>
</dbReference>
<dbReference type="GO" id="GO:0046872">
    <property type="term" value="F:metal ion binding"/>
    <property type="evidence" value="ECO:0007669"/>
    <property type="project" value="UniProtKB-UniRule"/>
</dbReference>
<dbReference type="InterPro" id="IPR046342">
    <property type="entry name" value="CBS_dom_sf"/>
</dbReference>
<dbReference type="GO" id="GO:0003938">
    <property type="term" value="F:IMP dehydrogenase activity"/>
    <property type="evidence" value="ECO:0007669"/>
    <property type="project" value="UniProtKB-UniRule"/>
</dbReference>
<evidence type="ECO:0000256" key="7">
    <source>
        <dbReference type="ARBA" id="ARBA00022755"/>
    </source>
</evidence>
<evidence type="ECO:0000256" key="20">
    <source>
        <dbReference type="RuleBase" id="RU003928"/>
    </source>
</evidence>
<feature type="binding site" description="in other chain" evidence="13 17">
    <location>
        <position position="331"/>
    </location>
    <ligand>
        <name>K(+)</name>
        <dbReference type="ChEBI" id="CHEBI:29103"/>
        <note>ligand shared between two tetrameric partners</note>
    </ligand>
</feature>
<keyword evidence="8 13" id="KW-0630">Potassium</keyword>
<feature type="binding site" evidence="13 15">
    <location>
        <position position="456"/>
    </location>
    <ligand>
        <name>IMP</name>
        <dbReference type="ChEBI" id="CHEBI:58053"/>
    </ligand>
</feature>
<dbReference type="EMBL" id="CP080997">
    <property type="protein sequence ID" value="QZA06885.1"/>
    <property type="molecule type" value="Genomic_DNA"/>
</dbReference>
<keyword evidence="4 13" id="KW-0479">Metal-binding</keyword>
<feature type="active site" description="Thioimidate intermediate" evidence="13 14">
    <location>
        <position position="336"/>
    </location>
</feature>
<dbReference type="KEGG" id="mher:K3U94_18160"/>
<keyword evidence="6 13" id="KW-0332">GMP biosynthesis</keyword>
<evidence type="ECO:0000313" key="22">
    <source>
        <dbReference type="EMBL" id="QZA06885.1"/>
    </source>
</evidence>
<feature type="active site" description="Proton acceptor" evidence="13 14">
    <location>
        <position position="441"/>
    </location>
</feature>
<dbReference type="Pfam" id="PF00478">
    <property type="entry name" value="IMPDH"/>
    <property type="match status" value="1"/>
</dbReference>
<dbReference type="SMART" id="SM01240">
    <property type="entry name" value="IMPDH"/>
    <property type="match status" value="1"/>
</dbReference>
<evidence type="ECO:0000256" key="12">
    <source>
        <dbReference type="ARBA" id="ARBA00048028"/>
    </source>
</evidence>
<evidence type="ECO:0000259" key="21">
    <source>
        <dbReference type="PROSITE" id="PS51371"/>
    </source>
</evidence>
<comment type="pathway">
    <text evidence="13 20">Purine metabolism; XMP biosynthesis via de novo pathway; XMP from IMP: step 1/1.</text>
</comment>
<comment type="activity regulation">
    <text evidence="13">Mycophenolic acid (MPA) is a non-competitive inhibitor that prevents formation of the closed enzyme conformation by binding to the same site as the amobile flap. In contrast, mizoribine monophosphate (MZP) is a competitive inhibitor that induces the closed conformation. MPA is a potent inhibitor of mammalian IMPDHs but a poor inhibitor of the bacterial enzymes. MZP is a more potent inhibitor of bacterial IMPDH.</text>
</comment>
<dbReference type="SUPFAM" id="SSF54631">
    <property type="entry name" value="CBS-domain pair"/>
    <property type="match status" value="1"/>
</dbReference>
<dbReference type="InterPro" id="IPR000644">
    <property type="entry name" value="CBS_dom"/>
</dbReference>
<dbReference type="NCBIfam" id="TIGR01302">
    <property type="entry name" value="IMP_dehydrog"/>
    <property type="match status" value="1"/>
</dbReference>
<dbReference type="PANTHER" id="PTHR11911:SF111">
    <property type="entry name" value="INOSINE-5'-MONOPHOSPHATE DEHYDROGENASE"/>
    <property type="match status" value="1"/>
</dbReference>
<dbReference type="FunFam" id="3.20.20.70:FF:000003">
    <property type="entry name" value="GMP reductase"/>
    <property type="match status" value="1"/>
</dbReference>
<feature type="binding site" evidence="16">
    <location>
        <begin position="278"/>
        <end position="280"/>
    </location>
    <ligand>
        <name>NAD(+)</name>
        <dbReference type="ChEBI" id="CHEBI:57540"/>
    </ligand>
</feature>